<dbReference type="PANTHER" id="PTHR23232:SF142">
    <property type="entry name" value="GASTRULA ZINC FINGER PROTEIN XLCGF57.1-LIKE-RELATED"/>
    <property type="match status" value="1"/>
</dbReference>
<dbReference type="PANTHER" id="PTHR23232">
    <property type="entry name" value="KRAB DOMAIN C2H2 ZINC FINGER"/>
    <property type="match status" value="1"/>
</dbReference>
<dbReference type="Proteomes" id="UP000050525">
    <property type="component" value="Unassembled WGS sequence"/>
</dbReference>
<dbReference type="CDD" id="cd07765">
    <property type="entry name" value="KRAB_A-box"/>
    <property type="match status" value="1"/>
</dbReference>
<sequence length="131" mass="14689">MAALPVPPPSAPGTQREMPVIFEEVAVYFTKEQWALLDPSQRVLYRDVMLENYETVTSFVGFPVPKPNLISQLEQGEEPWVPDLQDSKEWEIPKNIPTGSANPRAASLPAVTVPGTSDLATFWILLTYRVY</sequence>
<dbReference type="InterPro" id="IPR036051">
    <property type="entry name" value="KRAB_dom_sf"/>
</dbReference>
<evidence type="ECO:0000259" key="1">
    <source>
        <dbReference type="PROSITE" id="PS50805"/>
    </source>
</evidence>
<dbReference type="SUPFAM" id="SSF109640">
    <property type="entry name" value="KRAB domain (Kruppel-associated box)"/>
    <property type="match status" value="1"/>
</dbReference>
<dbReference type="GO" id="GO:0006355">
    <property type="term" value="P:regulation of DNA-templated transcription"/>
    <property type="evidence" value="ECO:0007669"/>
    <property type="project" value="InterPro"/>
</dbReference>
<dbReference type="Gene3D" id="6.10.140.140">
    <property type="match status" value="1"/>
</dbReference>
<dbReference type="AlphaFoldDB" id="A0A151LYJ4"/>
<organism evidence="2 3">
    <name type="scientific">Alligator mississippiensis</name>
    <name type="common">American alligator</name>
    <dbReference type="NCBI Taxonomy" id="8496"/>
    <lineage>
        <taxon>Eukaryota</taxon>
        <taxon>Metazoa</taxon>
        <taxon>Chordata</taxon>
        <taxon>Craniata</taxon>
        <taxon>Vertebrata</taxon>
        <taxon>Euteleostomi</taxon>
        <taxon>Archelosauria</taxon>
        <taxon>Archosauria</taxon>
        <taxon>Crocodylia</taxon>
        <taxon>Alligatoridae</taxon>
        <taxon>Alligatorinae</taxon>
        <taxon>Alligator</taxon>
    </lineage>
</organism>
<feature type="domain" description="KRAB" evidence="1">
    <location>
        <begin position="20"/>
        <end position="92"/>
    </location>
</feature>
<proteinExistence type="predicted"/>
<protein>
    <recommendedName>
        <fullName evidence="1">KRAB domain-containing protein</fullName>
    </recommendedName>
</protein>
<evidence type="ECO:0000313" key="2">
    <source>
        <dbReference type="EMBL" id="KYO17300.1"/>
    </source>
</evidence>
<dbReference type="SMART" id="SM00349">
    <property type="entry name" value="KRAB"/>
    <property type="match status" value="1"/>
</dbReference>
<dbReference type="InterPro" id="IPR001909">
    <property type="entry name" value="KRAB"/>
</dbReference>
<evidence type="ECO:0000313" key="3">
    <source>
        <dbReference type="Proteomes" id="UP000050525"/>
    </source>
</evidence>
<dbReference type="PROSITE" id="PS50805">
    <property type="entry name" value="KRAB"/>
    <property type="match status" value="1"/>
</dbReference>
<comment type="caution">
    <text evidence="2">The sequence shown here is derived from an EMBL/GenBank/DDBJ whole genome shotgun (WGS) entry which is preliminary data.</text>
</comment>
<accession>A0A151LYJ4</accession>
<dbReference type="InterPro" id="IPR050169">
    <property type="entry name" value="Krueppel_C2H2_ZnF"/>
</dbReference>
<reference evidence="2 3" key="1">
    <citation type="journal article" date="2012" name="Genome Biol.">
        <title>Sequencing three crocodilian genomes to illuminate the evolution of archosaurs and amniotes.</title>
        <authorList>
            <person name="St John J.A."/>
            <person name="Braun E.L."/>
            <person name="Isberg S.R."/>
            <person name="Miles L.G."/>
            <person name="Chong A.Y."/>
            <person name="Gongora J."/>
            <person name="Dalzell P."/>
            <person name="Moran C."/>
            <person name="Bed'hom B."/>
            <person name="Abzhanov A."/>
            <person name="Burgess S.C."/>
            <person name="Cooksey A.M."/>
            <person name="Castoe T.A."/>
            <person name="Crawford N.G."/>
            <person name="Densmore L.D."/>
            <person name="Drew J.C."/>
            <person name="Edwards S.V."/>
            <person name="Faircloth B.C."/>
            <person name="Fujita M.K."/>
            <person name="Greenwold M.J."/>
            <person name="Hoffmann F.G."/>
            <person name="Howard J.M."/>
            <person name="Iguchi T."/>
            <person name="Janes D.E."/>
            <person name="Khan S.Y."/>
            <person name="Kohno S."/>
            <person name="de Koning A.J."/>
            <person name="Lance S.L."/>
            <person name="McCarthy F.M."/>
            <person name="McCormack J.E."/>
            <person name="Merchant M.E."/>
            <person name="Peterson D.G."/>
            <person name="Pollock D.D."/>
            <person name="Pourmand N."/>
            <person name="Raney B.J."/>
            <person name="Roessler K.A."/>
            <person name="Sanford J.R."/>
            <person name="Sawyer R.H."/>
            <person name="Schmidt C.J."/>
            <person name="Triplett E.W."/>
            <person name="Tuberville T.D."/>
            <person name="Venegas-Anaya M."/>
            <person name="Howard J.T."/>
            <person name="Jarvis E.D."/>
            <person name="Guillette L.J.Jr."/>
            <person name="Glenn T.C."/>
            <person name="Green R.E."/>
            <person name="Ray D.A."/>
        </authorList>
    </citation>
    <scope>NUCLEOTIDE SEQUENCE [LARGE SCALE GENOMIC DNA]</scope>
    <source>
        <strain evidence="2">KSC_2009_1</strain>
    </source>
</reference>
<keyword evidence="3" id="KW-1185">Reference proteome</keyword>
<dbReference type="EMBL" id="AKHW03007028">
    <property type="protein sequence ID" value="KYO17300.1"/>
    <property type="molecule type" value="Genomic_DNA"/>
</dbReference>
<gene>
    <name evidence="2" type="ORF">Y1Q_0022352</name>
</gene>
<name>A0A151LYJ4_ALLMI</name>
<dbReference type="Pfam" id="PF01352">
    <property type="entry name" value="KRAB"/>
    <property type="match status" value="1"/>
</dbReference>